<reference evidence="1" key="1">
    <citation type="submission" date="2021-01" db="EMBL/GenBank/DDBJ databases">
        <authorList>
            <person name="Sun Q."/>
        </authorList>
    </citation>
    <scope>NUCLEOTIDE SEQUENCE</scope>
    <source>
        <strain evidence="1">YIM B02566</strain>
    </source>
</reference>
<comment type="caution">
    <text evidence="1">The sequence shown here is derived from an EMBL/GenBank/DDBJ whole genome shotgun (WGS) entry which is preliminary data.</text>
</comment>
<evidence type="ECO:0000313" key="2">
    <source>
        <dbReference type="Proteomes" id="UP000616151"/>
    </source>
</evidence>
<gene>
    <name evidence="1" type="ORF">JHL16_34425</name>
</gene>
<name>A0ACC5RFT2_9HYPH</name>
<proteinExistence type="predicted"/>
<accession>A0ACC5RFT2</accession>
<keyword evidence="2" id="KW-1185">Reference proteome</keyword>
<dbReference type="Proteomes" id="UP000616151">
    <property type="component" value="Unassembled WGS sequence"/>
</dbReference>
<evidence type="ECO:0000313" key="1">
    <source>
        <dbReference type="EMBL" id="MBK1871513.1"/>
    </source>
</evidence>
<organism evidence="1 2">
    <name type="scientific">Taklimakanibacter albus</name>
    <dbReference type="NCBI Taxonomy" id="2800327"/>
    <lineage>
        <taxon>Bacteria</taxon>
        <taxon>Pseudomonadati</taxon>
        <taxon>Pseudomonadota</taxon>
        <taxon>Alphaproteobacteria</taxon>
        <taxon>Hyphomicrobiales</taxon>
        <taxon>Aestuariivirgaceae</taxon>
        <taxon>Taklimakanibacter</taxon>
    </lineage>
</organism>
<sequence length="182" mass="20175">MGGLLALSRRIDAVTAFIGRHVIWLILAAILISSINAVIRKAFDMSSNAWLELQWYLFGAVFMLAAAYTLQRNEHIRIDIISGRLSQNARNWIDLFGHMLMLLPFTALMIYESTPFVLSAIRSGEMSGSAGGLIIWPARAFILAGFFLLFLQGISELIKRIAIMRGLIADPHAGQGHHAPLE</sequence>
<protein>
    <submittedName>
        <fullName evidence="1">TRAP transporter small permease subunit</fullName>
    </submittedName>
</protein>
<dbReference type="EMBL" id="JAENHL010000008">
    <property type="protein sequence ID" value="MBK1871513.1"/>
    <property type="molecule type" value="Genomic_DNA"/>
</dbReference>